<evidence type="ECO:0000313" key="2">
    <source>
        <dbReference type="WBParaSite" id="BXY_1505900.1"/>
    </source>
</evidence>
<dbReference type="WBParaSite" id="BXY_1505900.1">
    <property type="protein sequence ID" value="BXY_1505900.1"/>
    <property type="gene ID" value="BXY_1505900"/>
</dbReference>
<name>A0A1I7SPR6_BURXY</name>
<evidence type="ECO:0000313" key="1">
    <source>
        <dbReference type="Proteomes" id="UP000095284"/>
    </source>
</evidence>
<organism evidence="1 2">
    <name type="scientific">Bursaphelenchus xylophilus</name>
    <name type="common">Pinewood nematode worm</name>
    <name type="synonym">Aphelenchoides xylophilus</name>
    <dbReference type="NCBI Taxonomy" id="6326"/>
    <lineage>
        <taxon>Eukaryota</taxon>
        <taxon>Metazoa</taxon>
        <taxon>Ecdysozoa</taxon>
        <taxon>Nematoda</taxon>
        <taxon>Chromadorea</taxon>
        <taxon>Rhabditida</taxon>
        <taxon>Tylenchina</taxon>
        <taxon>Tylenchomorpha</taxon>
        <taxon>Aphelenchoidea</taxon>
        <taxon>Aphelenchoididae</taxon>
        <taxon>Bursaphelenchus</taxon>
    </lineage>
</organism>
<dbReference type="AlphaFoldDB" id="A0A1I7SPR6"/>
<dbReference type="Proteomes" id="UP000095284">
    <property type="component" value="Unplaced"/>
</dbReference>
<accession>A0A1I7SPR6</accession>
<reference evidence="2" key="1">
    <citation type="submission" date="2016-11" db="UniProtKB">
        <authorList>
            <consortium name="WormBaseParasite"/>
        </authorList>
    </citation>
    <scope>IDENTIFICATION</scope>
</reference>
<protein>
    <submittedName>
        <fullName evidence="2">Ferredoxin</fullName>
    </submittedName>
</protein>
<proteinExistence type="predicted"/>
<sequence length="79" mass="8657">MSSSTPGGNVVGDTVHLPAEDLSEDLFGTELGCSSRLYTQDERYHLQITAKQERALGLNPHVFIPPTAFTSLLSKQILR</sequence>